<keyword evidence="4" id="KW-1185">Reference proteome</keyword>
<dbReference type="PANTHER" id="PTHR10900:SF77">
    <property type="entry name" value="FI19380P1"/>
    <property type="match status" value="1"/>
</dbReference>
<accession>A0A5K7XGI1</accession>
<evidence type="ECO:0000259" key="2">
    <source>
        <dbReference type="PROSITE" id="PS50213"/>
    </source>
</evidence>
<dbReference type="InterPro" id="IPR000782">
    <property type="entry name" value="FAS1_domain"/>
</dbReference>
<protein>
    <recommendedName>
        <fullName evidence="2">FAS1 domain-containing protein</fullName>
    </recommendedName>
</protein>
<dbReference type="EMBL" id="AP021861">
    <property type="protein sequence ID" value="BBO33396.1"/>
    <property type="molecule type" value="Genomic_DNA"/>
</dbReference>
<dbReference type="PANTHER" id="PTHR10900">
    <property type="entry name" value="PERIOSTIN-RELATED"/>
    <property type="match status" value="1"/>
</dbReference>
<dbReference type="PROSITE" id="PS50213">
    <property type="entry name" value="FAS1"/>
    <property type="match status" value="1"/>
</dbReference>
<dbReference type="SUPFAM" id="SSF82153">
    <property type="entry name" value="FAS1 domain"/>
    <property type="match status" value="1"/>
</dbReference>
<dbReference type="Proteomes" id="UP000326837">
    <property type="component" value="Chromosome"/>
</dbReference>
<evidence type="ECO:0000313" key="4">
    <source>
        <dbReference type="Proteomes" id="UP000326837"/>
    </source>
</evidence>
<proteinExistence type="predicted"/>
<name>A0A5K7XGI1_9BACT</name>
<dbReference type="Gene3D" id="2.30.180.10">
    <property type="entry name" value="FAS1 domain"/>
    <property type="match status" value="1"/>
</dbReference>
<dbReference type="SMART" id="SM00554">
    <property type="entry name" value="FAS1"/>
    <property type="match status" value="1"/>
</dbReference>
<evidence type="ECO:0000313" key="3">
    <source>
        <dbReference type="EMBL" id="BBO33396.1"/>
    </source>
</evidence>
<feature type="chain" id="PRO_5024973644" description="FAS1 domain-containing protein" evidence="1">
    <location>
        <begin position="23"/>
        <end position="180"/>
    </location>
</feature>
<reference evidence="4" key="1">
    <citation type="submission" date="2019-10" db="EMBL/GenBank/DDBJ databases">
        <title>Lacipirellula parvula gen. nov., sp. nov., representing a lineage of planctomycetes widespread in freshwater anoxic habitats, and description of the family Lacipirellulaceae.</title>
        <authorList>
            <person name="Dedysh S.N."/>
            <person name="Kulichevskaya I.S."/>
            <person name="Beletsky A.V."/>
            <person name="Rakitin A.L."/>
            <person name="Mardanov A.V."/>
            <person name="Ivanova A.A."/>
            <person name="Saltykova V.X."/>
            <person name="Rijpstra W.I.C."/>
            <person name="Sinninghe Damste J.S."/>
            <person name="Ravin N.V."/>
        </authorList>
    </citation>
    <scope>NUCLEOTIDE SEQUENCE [LARGE SCALE GENOMIC DNA]</scope>
    <source>
        <strain evidence="4">PX69</strain>
    </source>
</reference>
<keyword evidence="1" id="KW-0732">Signal</keyword>
<dbReference type="FunFam" id="2.30.180.10:FF:000019">
    <property type="entry name" value="Cell surface lipoprotein"/>
    <property type="match status" value="1"/>
</dbReference>
<dbReference type="InterPro" id="IPR050904">
    <property type="entry name" value="Adhesion/Biosynth-related"/>
</dbReference>
<feature type="signal peptide" evidence="1">
    <location>
        <begin position="1"/>
        <end position="22"/>
    </location>
</feature>
<dbReference type="InterPro" id="IPR036378">
    <property type="entry name" value="FAS1_dom_sf"/>
</dbReference>
<dbReference type="Pfam" id="PF02469">
    <property type="entry name" value="Fasciclin"/>
    <property type="match status" value="1"/>
</dbReference>
<dbReference type="AlphaFoldDB" id="A0A5K7XGI1"/>
<evidence type="ECO:0000256" key="1">
    <source>
        <dbReference type="SAM" id="SignalP"/>
    </source>
</evidence>
<feature type="domain" description="FAS1" evidence="2">
    <location>
        <begin position="45"/>
        <end position="177"/>
    </location>
</feature>
<organism evidence="3 4">
    <name type="scientific">Lacipirellula parvula</name>
    <dbReference type="NCBI Taxonomy" id="2650471"/>
    <lineage>
        <taxon>Bacteria</taxon>
        <taxon>Pseudomonadati</taxon>
        <taxon>Planctomycetota</taxon>
        <taxon>Planctomycetia</taxon>
        <taxon>Pirellulales</taxon>
        <taxon>Lacipirellulaceae</taxon>
        <taxon>Lacipirellula</taxon>
    </lineage>
</organism>
<sequence>MKLAMYTLALTALAALTQPARAGECAKSRVAQAQRHYVAAEAEKPKTIVETAAGIEDFSTLVAAVKAGDLVKTLSGKGPFTVFAPTNEAFAKLPKGTVEDLLKPENKEKLVAILTYHVVPGKVMAADVVKVKEAKTVQGDKVQVTVKDDEVMIDKAKVVKADVECSNGVIHVIDSVLLPK</sequence>
<dbReference type="GO" id="GO:0005615">
    <property type="term" value="C:extracellular space"/>
    <property type="evidence" value="ECO:0007669"/>
    <property type="project" value="TreeGrafter"/>
</dbReference>
<gene>
    <name evidence="3" type="ORF">PLANPX_3008</name>
</gene>
<dbReference type="KEGG" id="lpav:PLANPX_3008"/>